<reference evidence="9 10" key="1">
    <citation type="submission" date="2015-11" db="EMBL/GenBank/DDBJ databases">
        <title>Genomic analysis of 38 Legionella species identifies large and diverse effector repertoires.</title>
        <authorList>
            <person name="Burstein D."/>
            <person name="Amaro F."/>
            <person name="Zusman T."/>
            <person name="Lifshitz Z."/>
            <person name="Cohen O."/>
            <person name="Gilbert J.A."/>
            <person name="Pupko T."/>
            <person name="Shuman H.A."/>
            <person name="Segal G."/>
        </authorList>
    </citation>
    <scope>NUCLEOTIDE SEQUENCE [LARGE SCALE GENOMIC DNA]</scope>
    <source>
        <strain evidence="9 10">ATCC 51914</strain>
    </source>
</reference>
<dbReference type="PATRIC" id="fig|66969.6.peg.802"/>
<dbReference type="Gene3D" id="3.40.390.30">
    <property type="entry name" value="Metalloproteases ('zincins'), catalytic domain"/>
    <property type="match status" value="1"/>
</dbReference>
<keyword evidence="8" id="KW-0698">rRNA processing</keyword>
<dbReference type="Pfam" id="PF02130">
    <property type="entry name" value="YbeY"/>
    <property type="match status" value="1"/>
</dbReference>
<evidence type="ECO:0000256" key="4">
    <source>
        <dbReference type="ARBA" id="ARBA00022723"/>
    </source>
</evidence>
<dbReference type="RefSeq" id="WP_058479557.1">
    <property type="nucleotide sequence ID" value="NZ_CAAAIQ010000006.1"/>
</dbReference>
<dbReference type="STRING" id="66969.Lwal_0733"/>
<evidence type="ECO:0000256" key="1">
    <source>
        <dbReference type="ARBA" id="ARBA00010875"/>
    </source>
</evidence>
<keyword evidence="8" id="KW-0963">Cytoplasm</keyword>
<dbReference type="GO" id="GO:0004521">
    <property type="term" value="F:RNA endonuclease activity"/>
    <property type="evidence" value="ECO:0007669"/>
    <property type="project" value="UniProtKB-UniRule"/>
</dbReference>
<dbReference type="EC" id="3.1.-.-" evidence="8"/>
<dbReference type="OrthoDB" id="9807740at2"/>
<accession>A0A0W1ALW9</accession>
<gene>
    <name evidence="8" type="primary">ybeY</name>
    <name evidence="9" type="ORF">Lwal_0733</name>
</gene>
<comment type="cofactor">
    <cofactor evidence="8">
        <name>Zn(2+)</name>
        <dbReference type="ChEBI" id="CHEBI:29105"/>
    </cofactor>
    <text evidence="8">Binds 1 zinc ion.</text>
</comment>
<keyword evidence="6 8" id="KW-0378">Hydrolase</keyword>
<dbReference type="GO" id="GO:0004222">
    <property type="term" value="F:metalloendopeptidase activity"/>
    <property type="evidence" value="ECO:0007669"/>
    <property type="project" value="InterPro"/>
</dbReference>
<evidence type="ECO:0000256" key="3">
    <source>
        <dbReference type="ARBA" id="ARBA00022722"/>
    </source>
</evidence>
<feature type="binding site" evidence="8">
    <location>
        <position position="124"/>
    </location>
    <ligand>
        <name>Zn(2+)</name>
        <dbReference type="ChEBI" id="CHEBI:29105"/>
        <note>catalytic</note>
    </ligand>
</feature>
<evidence type="ECO:0000256" key="7">
    <source>
        <dbReference type="ARBA" id="ARBA00022833"/>
    </source>
</evidence>
<dbReference type="PANTHER" id="PTHR46986">
    <property type="entry name" value="ENDORIBONUCLEASE YBEY, CHLOROPLASTIC"/>
    <property type="match status" value="1"/>
</dbReference>
<dbReference type="EMBL" id="LNZB01000015">
    <property type="protein sequence ID" value="KTD82256.1"/>
    <property type="molecule type" value="Genomic_DNA"/>
</dbReference>
<keyword evidence="3 8" id="KW-0540">Nuclease</keyword>
<keyword evidence="2 8" id="KW-0690">Ribosome biogenesis</keyword>
<keyword evidence="7 8" id="KW-0862">Zinc</keyword>
<proteinExistence type="inferred from homology"/>
<evidence type="ECO:0000313" key="9">
    <source>
        <dbReference type="EMBL" id="KTD82256.1"/>
    </source>
</evidence>
<comment type="function">
    <text evidence="8">Single strand-specific metallo-endoribonuclease involved in late-stage 70S ribosome quality control and in maturation of the 3' terminus of the 16S rRNA.</text>
</comment>
<dbReference type="PROSITE" id="PS01306">
    <property type="entry name" value="UPF0054"/>
    <property type="match status" value="1"/>
</dbReference>
<evidence type="ECO:0000256" key="8">
    <source>
        <dbReference type="HAMAP-Rule" id="MF_00009"/>
    </source>
</evidence>
<dbReference type="GO" id="GO:0008270">
    <property type="term" value="F:zinc ion binding"/>
    <property type="evidence" value="ECO:0007669"/>
    <property type="project" value="UniProtKB-UniRule"/>
</dbReference>
<dbReference type="PANTHER" id="PTHR46986:SF1">
    <property type="entry name" value="ENDORIBONUCLEASE YBEY, CHLOROPLASTIC"/>
    <property type="match status" value="1"/>
</dbReference>
<evidence type="ECO:0000313" key="10">
    <source>
        <dbReference type="Proteomes" id="UP000054729"/>
    </source>
</evidence>
<dbReference type="AlphaFoldDB" id="A0A0W1ALW9"/>
<keyword evidence="4 8" id="KW-0479">Metal-binding</keyword>
<feature type="binding site" evidence="8">
    <location>
        <position position="114"/>
    </location>
    <ligand>
        <name>Zn(2+)</name>
        <dbReference type="ChEBI" id="CHEBI:29105"/>
        <note>catalytic</note>
    </ligand>
</feature>
<protein>
    <recommendedName>
        <fullName evidence="8">Endoribonuclease YbeY</fullName>
        <ecNumber evidence="8">3.1.-.-</ecNumber>
    </recommendedName>
</protein>
<dbReference type="SUPFAM" id="SSF55486">
    <property type="entry name" value="Metalloproteases ('zincins'), catalytic domain"/>
    <property type="match status" value="1"/>
</dbReference>
<evidence type="ECO:0000256" key="6">
    <source>
        <dbReference type="ARBA" id="ARBA00022801"/>
    </source>
</evidence>
<dbReference type="GO" id="GO:0006364">
    <property type="term" value="P:rRNA processing"/>
    <property type="evidence" value="ECO:0007669"/>
    <property type="project" value="UniProtKB-UniRule"/>
</dbReference>
<dbReference type="InterPro" id="IPR020549">
    <property type="entry name" value="YbeY_CS"/>
</dbReference>
<feature type="binding site" evidence="8">
    <location>
        <position position="118"/>
    </location>
    <ligand>
        <name>Zn(2+)</name>
        <dbReference type="ChEBI" id="CHEBI:29105"/>
        <note>catalytic</note>
    </ligand>
</feature>
<comment type="caution">
    <text evidence="9">The sequence shown here is derived from an EMBL/GenBank/DDBJ whole genome shotgun (WGS) entry which is preliminary data.</text>
</comment>
<dbReference type="Proteomes" id="UP000054729">
    <property type="component" value="Unassembled WGS sequence"/>
</dbReference>
<comment type="subcellular location">
    <subcellularLocation>
        <location evidence="8">Cytoplasm</location>
    </subcellularLocation>
</comment>
<keyword evidence="10" id="KW-1185">Reference proteome</keyword>
<organism evidence="9 10">
    <name type="scientific">Legionella waltersii</name>
    <dbReference type="NCBI Taxonomy" id="66969"/>
    <lineage>
        <taxon>Bacteria</taxon>
        <taxon>Pseudomonadati</taxon>
        <taxon>Pseudomonadota</taxon>
        <taxon>Gammaproteobacteria</taxon>
        <taxon>Legionellales</taxon>
        <taxon>Legionellaceae</taxon>
        <taxon>Legionella</taxon>
    </lineage>
</organism>
<evidence type="ECO:0000256" key="5">
    <source>
        <dbReference type="ARBA" id="ARBA00022759"/>
    </source>
</evidence>
<dbReference type="GO" id="GO:0005737">
    <property type="term" value="C:cytoplasm"/>
    <property type="evidence" value="ECO:0007669"/>
    <property type="project" value="UniProtKB-SubCell"/>
</dbReference>
<dbReference type="InterPro" id="IPR023091">
    <property type="entry name" value="MetalPrtase_cat_dom_sf_prd"/>
</dbReference>
<keyword evidence="5 8" id="KW-0255">Endonuclease</keyword>
<comment type="similarity">
    <text evidence="1 8">Belongs to the endoribonuclease YbeY family.</text>
</comment>
<dbReference type="NCBIfam" id="TIGR00043">
    <property type="entry name" value="rRNA maturation RNase YbeY"/>
    <property type="match status" value="1"/>
</dbReference>
<dbReference type="InterPro" id="IPR002036">
    <property type="entry name" value="YbeY"/>
</dbReference>
<name>A0A0W1ALW9_9GAMM</name>
<sequence length="158" mass="17958">MTYYIDIQKANEGPIPLNDSEIIHLASLALRDNLPDAELTIRLVEPEEMQHLNHTYRSQNKTTNVLAFPCKLPPNIELECPLLGDVIVCPKVLQEESKLMNKSLAEHWSLIIIHGVLHLLGYDHIKDEDASVMQQLEIKLLGELGYANPYELEGHELE</sequence>
<evidence type="ECO:0000256" key="2">
    <source>
        <dbReference type="ARBA" id="ARBA00022517"/>
    </source>
</evidence>
<dbReference type="HAMAP" id="MF_00009">
    <property type="entry name" value="Endoribonucl_YbeY"/>
    <property type="match status" value="1"/>
</dbReference>